<organism evidence="3 4">
    <name type="scientific">Streptococcus mitis</name>
    <dbReference type="NCBI Taxonomy" id="28037"/>
    <lineage>
        <taxon>Bacteria</taxon>
        <taxon>Bacillati</taxon>
        <taxon>Bacillota</taxon>
        <taxon>Bacilli</taxon>
        <taxon>Lactobacillales</taxon>
        <taxon>Streptococcaceae</taxon>
        <taxon>Streptococcus</taxon>
        <taxon>Streptococcus mitis group</taxon>
    </lineage>
</organism>
<evidence type="ECO:0000259" key="2">
    <source>
        <dbReference type="Pfam" id="PF01548"/>
    </source>
</evidence>
<dbReference type="PANTHER" id="PTHR33055:SF13">
    <property type="entry name" value="TRANSPOSASE"/>
    <property type="match status" value="1"/>
</dbReference>
<keyword evidence="1" id="KW-0175">Coiled coil</keyword>
<dbReference type="GO" id="GO:0004803">
    <property type="term" value="F:transposase activity"/>
    <property type="evidence" value="ECO:0007669"/>
    <property type="project" value="InterPro"/>
</dbReference>
<dbReference type="GO" id="GO:0006313">
    <property type="term" value="P:DNA transposition"/>
    <property type="evidence" value="ECO:0007669"/>
    <property type="project" value="InterPro"/>
</dbReference>
<name>A0A139QB38_STRMT</name>
<dbReference type="AlphaFoldDB" id="A0A139QB38"/>
<sequence>MEVMIETCCGIDVHQKSIVCCILDGPLDTNKPKKIQKKLGTTTVALHNALDWLVENHVTHVFFESTGQYWLPLFNIFSDSNLVLVLANPQHIKNVPGRKTDMKDAEWIAQLGRCGLIEPSYIPAPEVVQLRLLTRRMRSYKQRQTQVKNEIHNLLQRTNIKLTSYLSDIFSKTGRSLLKLFINGETINVESVIPCIQKRVKASPEELVEAMEGKLSLEDRFLLDQSLEEYQMYQELIEKLTDEIQHYIEKEFP</sequence>
<feature type="coiled-coil region" evidence="1">
    <location>
        <begin position="130"/>
        <end position="157"/>
    </location>
</feature>
<dbReference type="Proteomes" id="UP000070136">
    <property type="component" value="Unassembled WGS sequence"/>
</dbReference>
<dbReference type="EMBL" id="LQOA01000016">
    <property type="protein sequence ID" value="KXT99680.1"/>
    <property type="molecule type" value="Genomic_DNA"/>
</dbReference>
<protein>
    <submittedName>
        <fullName evidence="3">Transposase</fullName>
    </submittedName>
</protein>
<feature type="domain" description="Transposase IS110-like N-terminal" evidence="2">
    <location>
        <begin position="9"/>
        <end position="159"/>
    </location>
</feature>
<dbReference type="NCBIfam" id="NF033542">
    <property type="entry name" value="transpos_IS110"/>
    <property type="match status" value="1"/>
</dbReference>
<evidence type="ECO:0000313" key="4">
    <source>
        <dbReference type="Proteomes" id="UP000070136"/>
    </source>
</evidence>
<reference evidence="3 4" key="1">
    <citation type="submission" date="2016-01" db="EMBL/GenBank/DDBJ databases">
        <title>Highly variable Streptococcus oralis are common among viridans streptococci isolated from primates.</title>
        <authorList>
            <person name="Denapaite D."/>
            <person name="Rieger M."/>
            <person name="Koendgen S."/>
            <person name="Brueckner R."/>
            <person name="Ochigava I."/>
            <person name="Kappeler P."/>
            <person name="Maetz-Rensing K."/>
            <person name="Leendertz F."/>
            <person name="Hakenbeck R."/>
        </authorList>
    </citation>
    <scope>NUCLEOTIDE SEQUENCE [LARGE SCALE GENOMIC DNA]</scope>
    <source>
        <strain evidence="3 4">DD28</strain>
    </source>
</reference>
<dbReference type="PATRIC" id="fig|28037.234.peg.610"/>
<dbReference type="RefSeq" id="WP_061424596.1">
    <property type="nucleotide sequence ID" value="NZ_KQ970262.1"/>
</dbReference>
<feature type="coiled-coil region" evidence="1">
    <location>
        <begin position="223"/>
        <end position="250"/>
    </location>
</feature>
<dbReference type="InterPro" id="IPR002525">
    <property type="entry name" value="Transp_IS110-like_N"/>
</dbReference>
<comment type="caution">
    <text evidence="3">The sequence shown here is derived from an EMBL/GenBank/DDBJ whole genome shotgun (WGS) entry which is preliminary data.</text>
</comment>
<gene>
    <name evidence="3" type="ORF">SMIDD28_00581</name>
</gene>
<accession>A0A139QB38</accession>
<dbReference type="OrthoDB" id="9815354at2"/>
<dbReference type="Pfam" id="PF01548">
    <property type="entry name" value="DEDD_Tnp_IS110"/>
    <property type="match status" value="1"/>
</dbReference>
<dbReference type="PANTHER" id="PTHR33055">
    <property type="entry name" value="TRANSPOSASE FOR INSERTION SEQUENCE ELEMENT IS1111A"/>
    <property type="match status" value="1"/>
</dbReference>
<proteinExistence type="predicted"/>
<dbReference type="InterPro" id="IPR047650">
    <property type="entry name" value="Transpos_IS110"/>
</dbReference>
<dbReference type="GO" id="GO:0003677">
    <property type="term" value="F:DNA binding"/>
    <property type="evidence" value="ECO:0007669"/>
    <property type="project" value="InterPro"/>
</dbReference>
<evidence type="ECO:0000313" key="3">
    <source>
        <dbReference type="EMBL" id="KXT99680.1"/>
    </source>
</evidence>
<evidence type="ECO:0000256" key="1">
    <source>
        <dbReference type="SAM" id="Coils"/>
    </source>
</evidence>